<accession>A0ABW1HDR7</accession>
<dbReference type="RefSeq" id="WP_377515868.1">
    <property type="nucleotide sequence ID" value="NZ_JBHSQS010000032.1"/>
</dbReference>
<evidence type="ECO:0000256" key="7">
    <source>
        <dbReference type="SAM" id="Phobius"/>
    </source>
</evidence>
<keyword evidence="10" id="KW-1185">Reference proteome</keyword>
<evidence type="ECO:0000259" key="8">
    <source>
        <dbReference type="PROSITE" id="PS50850"/>
    </source>
</evidence>
<dbReference type="SUPFAM" id="SSF103473">
    <property type="entry name" value="MFS general substrate transporter"/>
    <property type="match status" value="1"/>
</dbReference>
<feature type="transmembrane region" description="Helical" evidence="7">
    <location>
        <begin position="142"/>
        <end position="163"/>
    </location>
</feature>
<gene>
    <name evidence="9" type="ORF">ACFQGL_29370</name>
</gene>
<dbReference type="Proteomes" id="UP001596226">
    <property type="component" value="Unassembled WGS sequence"/>
</dbReference>
<feature type="transmembrane region" description="Helical" evidence="7">
    <location>
        <begin position="335"/>
        <end position="357"/>
    </location>
</feature>
<feature type="transmembrane region" description="Helical" evidence="7">
    <location>
        <begin position="81"/>
        <end position="101"/>
    </location>
</feature>
<feature type="transmembrane region" description="Helical" evidence="7">
    <location>
        <begin position="244"/>
        <end position="263"/>
    </location>
</feature>
<dbReference type="InterPro" id="IPR020846">
    <property type="entry name" value="MFS_dom"/>
</dbReference>
<keyword evidence="4 7" id="KW-0812">Transmembrane</keyword>
<evidence type="ECO:0000256" key="6">
    <source>
        <dbReference type="ARBA" id="ARBA00023136"/>
    </source>
</evidence>
<keyword evidence="2" id="KW-0813">Transport</keyword>
<protein>
    <submittedName>
        <fullName evidence="9">MFS transporter</fullName>
    </submittedName>
</protein>
<comment type="caution">
    <text evidence="9">The sequence shown here is derived from an EMBL/GenBank/DDBJ whole genome shotgun (WGS) entry which is preliminary data.</text>
</comment>
<dbReference type="PROSITE" id="PS50850">
    <property type="entry name" value="MFS"/>
    <property type="match status" value="1"/>
</dbReference>
<feature type="domain" description="Major facilitator superfamily (MFS) profile" evidence="8">
    <location>
        <begin position="16"/>
        <end position="394"/>
    </location>
</feature>
<keyword evidence="6 7" id="KW-0472">Membrane</keyword>
<evidence type="ECO:0000256" key="5">
    <source>
        <dbReference type="ARBA" id="ARBA00022989"/>
    </source>
</evidence>
<feature type="transmembrane region" description="Helical" evidence="7">
    <location>
        <begin position="47"/>
        <end position="69"/>
    </location>
</feature>
<feature type="transmembrane region" description="Helical" evidence="7">
    <location>
        <begin position="107"/>
        <end position="130"/>
    </location>
</feature>
<comment type="subcellular location">
    <subcellularLocation>
        <location evidence="1">Cell membrane</location>
        <topology evidence="1">Multi-pass membrane protein</topology>
    </subcellularLocation>
</comment>
<proteinExistence type="predicted"/>
<feature type="transmembrane region" description="Helical" evidence="7">
    <location>
        <begin position="169"/>
        <end position="187"/>
    </location>
</feature>
<feature type="transmembrane region" description="Helical" evidence="7">
    <location>
        <begin position="275"/>
        <end position="294"/>
    </location>
</feature>
<dbReference type="InterPro" id="IPR011701">
    <property type="entry name" value="MFS"/>
</dbReference>
<reference evidence="10" key="1">
    <citation type="journal article" date="2019" name="Int. J. Syst. Evol. Microbiol.">
        <title>The Global Catalogue of Microorganisms (GCM) 10K type strain sequencing project: providing services to taxonomists for standard genome sequencing and annotation.</title>
        <authorList>
            <consortium name="The Broad Institute Genomics Platform"/>
            <consortium name="The Broad Institute Genome Sequencing Center for Infectious Disease"/>
            <person name="Wu L."/>
            <person name="Ma J."/>
        </authorList>
    </citation>
    <scope>NUCLEOTIDE SEQUENCE [LARGE SCALE GENOMIC DNA]</scope>
    <source>
        <strain evidence="10">CGMCC 4.7144</strain>
    </source>
</reference>
<dbReference type="PANTHER" id="PTHR23517">
    <property type="entry name" value="RESISTANCE PROTEIN MDTM, PUTATIVE-RELATED-RELATED"/>
    <property type="match status" value="1"/>
</dbReference>
<sequence>MTDNALTLAPARPIRVSAGAVATTIAVVLPVFLLGGLAVQMGADLHFSPAGLGLAVAIYFGISALASVPSGRLVERYGPAVVARCAILLAAGSMLAVAALARSYPMLVGLLALSAAANALGQLASNATLARHVPARRQGLSFGVKQAAIPVSTLLAGAAVPTIALTAGWRWAFVAAAGAALATLPAVPRHEPVLARQSAAARAGRATAALVVIGAAATLAAGAANALGTFLVDSAAARGLSPGLAGLTLTLGSAVCVVARVGAGWLADRRAGGHVALIAAMLVVGATGLGLLALTGTVPLVAGVLLGFGLGWAWPGLMNFAVVRLHPQAPAAATSITQTGVYAGGCLGPLSLGPLAAHLGYPAMWGTAAVAMVLAAALMLVGSRLLTRTANRGEDQLVRSAM</sequence>
<evidence type="ECO:0000256" key="2">
    <source>
        <dbReference type="ARBA" id="ARBA00022448"/>
    </source>
</evidence>
<evidence type="ECO:0000256" key="1">
    <source>
        <dbReference type="ARBA" id="ARBA00004651"/>
    </source>
</evidence>
<evidence type="ECO:0000256" key="4">
    <source>
        <dbReference type="ARBA" id="ARBA00022692"/>
    </source>
</evidence>
<evidence type="ECO:0000256" key="3">
    <source>
        <dbReference type="ARBA" id="ARBA00022475"/>
    </source>
</evidence>
<feature type="transmembrane region" description="Helical" evidence="7">
    <location>
        <begin position="20"/>
        <end position="41"/>
    </location>
</feature>
<dbReference type="InterPro" id="IPR050171">
    <property type="entry name" value="MFS_Transporters"/>
</dbReference>
<dbReference type="EMBL" id="JBHSQS010000032">
    <property type="protein sequence ID" value="MFC5927458.1"/>
    <property type="molecule type" value="Genomic_DNA"/>
</dbReference>
<name>A0ABW1HDR7_9ACTN</name>
<feature type="transmembrane region" description="Helical" evidence="7">
    <location>
        <begin position="363"/>
        <end position="382"/>
    </location>
</feature>
<feature type="transmembrane region" description="Helical" evidence="7">
    <location>
        <begin position="300"/>
        <end position="323"/>
    </location>
</feature>
<dbReference type="Gene3D" id="1.20.1250.20">
    <property type="entry name" value="MFS general substrate transporter like domains"/>
    <property type="match status" value="2"/>
</dbReference>
<organism evidence="9 10">
    <name type="scientific">Micromonospora vulcania</name>
    <dbReference type="NCBI Taxonomy" id="1441873"/>
    <lineage>
        <taxon>Bacteria</taxon>
        <taxon>Bacillati</taxon>
        <taxon>Actinomycetota</taxon>
        <taxon>Actinomycetes</taxon>
        <taxon>Micromonosporales</taxon>
        <taxon>Micromonosporaceae</taxon>
        <taxon>Micromonospora</taxon>
    </lineage>
</organism>
<evidence type="ECO:0000313" key="10">
    <source>
        <dbReference type="Proteomes" id="UP001596226"/>
    </source>
</evidence>
<dbReference type="Pfam" id="PF07690">
    <property type="entry name" value="MFS_1"/>
    <property type="match status" value="1"/>
</dbReference>
<dbReference type="PANTHER" id="PTHR23517:SF3">
    <property type="entry name" value="INTEGRAL MEMBRANE TRANSPORT PROTEIN"/>
    <property type="match status" value="1"/>
</dbReference>
<evidence type="ECO:0000313" key="9">
    <source>
        <dbReference type="EMBL" id="MFC5927458.1"/>
    </source>
</evidence>
<dbReference type="InterPro" id="IPR036259">
    <property type="entry name" value="MFS_trans_sf"/>
</dbReference>
<keyword evidence="5 7" id="KW-1133">Transmembrane helix</keyword>
<keyword evidence="3" id="KW-1003">Cell membrane</keyword>
<feature type="transmembrane region" description="Helical" evidence="7">
    <location>
        <begin position="208"/>
        <end position="232"/>
    </location>
</feature>